<dbReference type="Gene3D" id="3.40.710.10">
    <property type="entry name" value="DD-peptidase/beta-lactamase superfamily"/>
    <property type="match status" value="1"/>
</dbReference>
<dbReference type="InterPro" id="IPR012338">
    <property type="entry name" value="Beta-lactam/transpept-like"/>
</dbReference>
<gene>
    <name evidence="4" type="ORF">KCG48_13565</name>
</gene>
<feature type="transmembrane region" description="Helical" evidence="1">
    <location>
        <begin position="12"/>
        <end position="34"/>
    </location>
</feature>
<dbReference type="PANTHER" id="PTHR30627">
    <property type="entry name" value="PEPTIDOGLYCAN D,D-TRANSPEPTIDASE"/>
    <property type="match status" value="1"/>
</dbReference>
<dbReference type="SUPFAM" id="SSF56601">
    <property type="entry name" value="beta-lactamase/transpeptidase-like"/>
    <property type="match status" value="1"/>
</dbReference>
<dbReference type="GO" id="GO:0071972">
    <property type="term" value="F:peptidoglycan L,D-transpeptidase activity"/>
    <property type="evidence" value="ECO:0007669"/>
    <property type="project" value="TreeGrafter"/>
</dbReference>
<organism evidence="4 5">
    <name type="scientific">Proteiniclasticum sediminis</name>
    <dbReference type="NCBI Taxonomy" id="2804028"/>
    <lineage>
        <taxon>Bacteria</taxon>
        <taxon>Bacillati</taxon>
        <taxon>Bacillota</taxon>
        <taxon>Clostridia</taxon>
        <taxon>Eubacteriales</taxon>
        <taxon>Clostridiaceae</taxon>
        <taxon>Proteiniclasticum</taxon>
    </lineage>
</organism>
<evidence type="ECO:0000256" key="1">
    <source>
        <dbReference type="SAM" id="Phobius"/>
    </source>
</evidence>
<dbReference type="RefSeq" id="WP_211802738.1">
    <property type="nucleotide sequence ID" value="NZ_JAGSCS010000027.1"/>
</dbReference>
<keyword evidence="1" id="KW-0812">Transmembrane</keyword>
<evidence type="ECO:0000313" key="5">
    <source>
        <dbReference type="Proteomes" id="UP000675379"/>
    </source>
</evidence>
<evidence type="ECO:0000259" key="2">
    <source>
        <dbReference type="Pfam" id="PF00905"/>
    </source>
</evidence>
<dbReference type="Pfam" id="PF00905">
    <property type="entry name" value="Transpeptidase"/>
    <property type="match status" value="1"/>
</dbReference>
<dbReference type="GO" id="GO:0008658">
    <property type="term" value="F:penicillin binding"/>
    <property type="evidence" value="ECO:0007669"/>
    <property type="project" value="InterPro"/>
</dbReference>
<keyword evidence="5" id="KW-1185">Reference proteome</keyword>
<dbReference type="InterPro" id="IPR036138">
    <property type="entry name" value="PBP_dimer_sf"/>
</dbReference>
<sequence length="502" mass="53987">MREDVRKQALNKNIMILSSVILALFVGIMAYMVYFQVFMAREIAEKPGNARYAEARNEVLRGTIYDRYGVALSSSVREENNSQTRVYAGKEAFAQVLGYVSRSGTTGLESYMDRTLTTDEFVLNLNKETLLGILQNPTKAISRTKLGNQVVTTFDAQFQQKAYGLLGNKLGSSGSIVAMDPQTGEILAMVNRPSYDPNKLEEIYGDLLKATKDDGVLLNKAARGTYFPGSTFKIITLIAALENIGDAATRVYADNGLLDVKVGKDLPNINGNVYGNISLKEAFAVSSNVVFGGLSLELGGDKLAEVAQRFGFNQDLNLDGLSVGKSVFTAYGKSDDGALAASGIGQTGVSTHPLQMAMVASGVANGGKLMVPRVVRSILKYDGTTKETFQPQVLRQVTDEATALLVKEYMKNNVDSSKNSNMKRISALRGAGKTGTAEDFYVTTGETEAGNKEAVTNSWFVGFAPYENPKIAIAVLVMDGGGGSGKAAGIAAELMEWYLGNR</sequence>
<evidence type="ECO:0000313" key="4">
    <source>
        <dbReference type="EMBL" id="MBR0577339.1"/>
    </source>
</evidence>
<dbReference type="GO" id="GO:0005886">
    <property type="term" value="C:plasma membrane"/>
    <property type="evidence" value="ECO:0007669"/>
    <property type="project" value="TreeGrafter"/>
</dbReference>
<dbReference type="InterPro" id="IPR001460">
    <property type="entry name" value="PCN-bd_Tpept"/>
</dbReference>
<feature type="domain" description="Penicillin binding protein A dimerisation" evidence="3">
    <location>
        <begin position="61"/>
        <end position="120"/>
    </location>
</feature>
<dbReference type="Proteomes" id="UP000675379">
    <property type="component" value="Unassembled WGS sequence"/>
</dbReference>
<feature type="domain" description="Penicillin-binding protein transpeptidase" evidence="2">
    <location>
        <begin position="174"/>
        <end position="496"/>
    </location>
</feature>
<dbReference type="AlphaFoldDB" id="A0A941CTL1"/>
<dbReference type="Gene3D" id="3.90.1310.10">
    <property type="entry name" value="Penicillin-binding protein 2a (Domain 2)"/>
    <property type="match status" value="1"/>
</dbReference>
<reference evidence="4" key="1">
    <citation type="submission" date="2021-04" db="EMBL/GenBank/DDBJ databases">
        <title>Proteiniclasticum sedimins sp. nov., an obligate anaerobic bacterium isolated from anaerobic sludge.</title>
        <authorList>
            <person name="Liu J."/>
        </authorList>
    </citation>
    <scope>NUCLEOTIDE SEQUENCE</scope>
    <source>
        <strain evidence="4">BAD-10</strain>
    </source>
</reference>
<dbReference type="GO" id="GO:0071555">
    <property type="term" value="P:cell wall organization"/>
    <property type="evidence" value="ECO:0007669"/>
    <property type="project" value="TreeGrafter"/>
</dbReference>
<dbReference type="InterPro" id="IPR054120">
    <property type="entry name" value="PBPA_dimer"/>
</dbReference>
<name>A0A941CTL1_9CLOT</name>
<dbReference type="EMBL" id="JAGSCS010000027">
    <property type="protein sequence ID" value="MBR0577339.1"/>
    <property type="molecule type" value="Genomic_DNA"/>
</dbReference>
<dbReference type="PANTHER" id="PTHR30627:SF24">
    <property type="entry name" value="PENICILLIN-BINDING PROTEIN 4B"/>
    <property type="match status" value="1"/>
</dbReference>
<proteinExistence type="predicted"/>
<keyword evidence="1" id="KW-1133">Transmembrane helix</keyword>
<dbReference type="Pfam" id="PF21922">
    <property type="entry name" value="PBP_dimer_2"/>
    <property type="match status" value="1"/>
</dbReference>
<accession>A0A941CTL1</accession>
<dbReference type="SUPFAM" id="SSF56519">
    <property type="entry name" value="Penicillin binding protein dimerisation domain"/>
    <property type="match status" value="1"/>
</dbReference>
<protein>
    <submittedName>
        <fullName evidence="4">Penicillin-binding protein 2</fullName>
    </submittedName>
</protein>
<evidence type="ECO:0000259" key="3">
    <source>
        <dbReference type="Pfam" id="PF21922"/>
    </source>
</evidence>
<keyword evidence="1" id="KW-0472">Membrane</keyword>
<comment type="caution">
    <text evidence="4">The sequence shown here is derived from an EMBL/GenBank/DDBJ whole genome shotgun (WGS) entry which is preliminary data.</text>
</comment>
<dbReference type="InterPro" id="IPR050515">
    <property type="entry name" value="Beta-lactam/transpept"/>
</dbReference>